<comment type="caution">
    <text evidence="2">The sequence shown here is derived from an EMBL/GenBank/DDBJ whole genome shotgun (WGS) entry which is preliminary data.</text>
</comment>
<organism evidence="2 3">
    <name type="scientific">Symbiodinium microadriaticum</name>
    <name type="common">Dinoflagellate</name>
    <name type="synonym">Zooxanthella microadriatica</name>
    <dbReference type="NCBI Taxonomy" id="2951"/>
    <lineage>
        <taxon>Eukaryota</taxon>
        <taxon>Sar</taxon>
        <taxon>Alveolata</taxon>
        <taxon>Dinophyceae</taxon>
        <taxon>Suessiales</taxon>
        <taxon>Symbiodiniaceae</taxon>
        <taxon>Symbiodinium</taxon>
    </lineage>
</organism>
<gene>
    <name evidence="2" type="ORF">AK812_SmicGene2534</name>
</gene>
<dbReference type="EMBL" id="LSRX01000028">
    <property type="protein sequence ID" value="OLQ13411.1"/>
    <property type="molecule type" value="Genomic_DNA"/>
</dbReference>
<protein>
    <submittedName>
        <fullName evidence="2">Uncharacterized protein</fullName>
    </submittedName>
</protein>
<name>A0A1Q9F185_SYMMI</name>
<evidence type="ECO:0000313" key="3">
    <source>
        <dbReference type="Proteomes" id="UP000186817"/>
    </source>
</evidence>
<dbReference type="Proteomes" id="UP000186817">
    <property type="component" value="Unassembled WGS sequence"/>
</dbReference>
<reference evidence="2 3" key="1">
    <citation type="submission" date="2016-02" db="EMBL/GenBank/DDBJ databases">
        <title>Genome analysis of coral dinoflagellate symbionts highlights evolutionary adaptations to a symbiotic lifestyle.</title>
        <authorList>
            <person name="Aranda M."/>
            <person name="Li Y."/>
            <person name="Liew Y.J."/>
            <person name="Baumgarten S."/>
            <person name="Simakov O."/>
            <person name="Wilson M."/>
            <person name="Piel J."/>
            <person name="Ashoor H."/>
            <person name="Bougouffa S."/>
            <person name="Bajic V.B."/>
            <person name="Ryu T."/>
            <person name="Ravasi T."/>
            <person name="Bayer T."/>
            <person name="Micklem G."/>
            <person name="Kim H."/>
            <person name="Bhak J."/>
            <person name="Lajeunesse T.C."/>
            <person name="Voolstra C.R."/>
        </authorList>
    </citation>
    <scope>NUCLEOTIDE SEQUENCE [LARGE SCALE GENOMIC DNA]</scope>
    <source>
        <strain evidence="2 3">CCMP2467</strain>
    </source>
</reference>
<evidence type="ECO:0000313" key="2">
    <source>
        <dbReference type="EMBL" id="OLQ13411.1"/>
    </source>
</evidence>
<accession>A0A1Q9F185</accession>
<keyword evidence="3" id="KW-1185">Reference proteome</keyword>
<sequence>MIAKLTAENLRKFAAAQAAQKEEAAGGAKKASSFGSMGFARSATNTVDRAKAEEAAPHGVPRNWQVNVRKQLKKGLSGKDTRMTKIQKRLDQLKKEVGGE</sequence>
<feature type="region of interest" description="Disordered" evidence="1">
    <location>
        <begin position="47"/>
        <end position="86"/>
    </location>
</feature>
<proteinExistence type="predicted"/>
<dbReference type="AlphaFoldDB" id="A0A1Q9F185"/>
<feature type="compositionally biased region" description="Basic and acidic residues" evidence="1">
    <location>
        <begin position="77"/>
        <end position="86"/>
    </location>
</feature>
<evidence type="ECO:0000256" key="1">
    <source>
        <dbReference type="SAM" id="MobiDB-lite"/>
    </source>
</evidence>